<evidence type="ECO:0000313" key="1">
    <source>
        <dbReference type="EMBL" id="SHK93828.1"/>
    </source>
</evidence>
<dbReference type="AlphaFoldDB" id="A0A1M6WJE5"/>
<name>A0A1M6WJE5_9FIRM</name>
<protein>
    <submittedName>
        <fullName evidence="1">Uncharacterized protein</fullName>
    </submittedName>
</protein>
<dbReference type="Proteomes" id="UP000184386">
    <property type="component" value="Unassembled WGS sequence"/>
</dbReference>
<gene>
    <name evidence="1" type="ORF">SAMN02745136_03698</name>
</gene>
<reference evidence="1 2" key="1">
    <citation type="submission" date="2016-11" db="EMBL/GenBank/DDBJ databases">
        <authorList>
            <person name="Jaros S."/>
            <person name="Januszkiewicz K."/>
            <person name="Wedrychowicz H."/>
        </authorList>
    </citation>
    <scope>NUCLEOTIDE SEQUENCE [LARGE SCALE GENOMIC DNA]</scope>
    <source>
        <strain evidence="1 2">DSM 15929</strain>
    </source>
</reference>
<accession>A0A1M6WJE5</accession>
<dbReference type="RefSeq" id="WP_073278324.1">
    <property type="nucleotide sequence ID" value="NZ_FRAC01000020.1"/>
</dbReference>
<proteinExistence type="predicted"/>
<keyword evidence="2" id="KW-1185">Reference proteome</keyword>
<dbReference type="STRING" id="1121322.SAMN02745136_03698"/>
<dbReference type="EMBL" id="FRAC01000020">
    <property type="protein sequence ID" value="SHK93828.1"/>
    <property type="molecule type" value="Genomic_DNA"/>
</dbReference>
<sequence>MAFGKELGDMFKYLAAGKDLYECELYTKLQDSLLLMPNRNGCSCQIELIHGQRFQVTFKSKMFTKLPIKKSCELSDMAFLVYKRNPKPEGRFFFLQNKNAEIIKRIHKNDAFKASIFQWELLAKKRSFEYNSNNYDILLKAKCPSISNYGVFFQDGKKSYDMALYASQNTKISYPAKMTASAKNRDVYIEFNGKKDSMLVNADGIKYYEGLSSIEKFGDALVSLQIGEPLNAVLHSALVERTDAIESKLLNEFKNLNFRDDNNSNTYNSIPRIHTWIVMDVTDKFE</sequence>
<evidence type="ECO:0000313" key="2">
    <source>
        <dbReference type="Proteomes" id="UP000184386"/>
    </source>
</evidence>
<organism evidence="1 2">
    <name type="scientific">Anaerocolumna jejuensis DSM 15929</name>
    <dbReference type="NCBI Taxonomy" id="1121322"/>
    <lineage>
        <taxon>Bacteria</taxon>
        <taxon>Bacillati</taxon>
        <taxon>Bacillota</taxon>
        <taxon>Clostridia</taxon>
        <taxon>Lachnospirales</taxon>
        <taxon>Lachnospiraceae</taxon>
        <taxon>Anaerocolumna</taxon>
    </lineage>
</organism>
<dbReference type="OrthoDB" id="9962587at2"/>